<organism evidence="2 3">
    <name type="scientific">Prorocentrum cordatum</name>
    <dbReference type="NCBI Taxonomy" id="2364126"/>
    <lineage>
        <taxon>Eukaryota</taxon>
        <taxon>Sar</taxon>
        <taxon>Alveolata</taxon>
        <taxon>Dinophyceae</taxon>
        <taxon>Prorocentrales</taxon>
        <taxon>Prorocentraceae</taxon>
        <taxon>Prorocentrum</taxon>
    </lineage>
</organism>
<evidence type="ECO:0000256" key="1">
    <source>
        <dbReference type="SAM" id="MobiDB-lite"/>
    </source>
</evidence>
<feature type="compositionally biased region" description="Basic and acidic residues" evidence="1">
    <location>
        <begin position="10"/>
        <end position="27"/>
    </location>
</feature>
<dbReference type="Proteomes" id="UP001189429">
    <property type="component" value="Unassembled WGS sequence"/>
</dbReference>
<sequence length="121" mass="12985">LLLPAFSVSVRDEEGGADRRGGPREAEGGSDSKGGRRAPSWGRRPSRREEREEEREDDQDKDRRWAPLLNRGPPLASTAPAAPAAAGRSCCPAPGRAAPEPPRRRAADTTGFGCTVRGSWP</sequence>
<feature type="compositionally biased region" description="Low complexity" evidence="1">
    <location>
        <begin position="72"/>
        <end position="98"/>
    </location>
</feature>
<protein>
    <submittedName>
        <fullName evidence="2">Uncharacterized protein</fullName>
    </submittedName>
</protein>
<name>A0ABN9QP30_9DINO</name>
<proteinExistence type="predicted"/>
<feature type="region of interest" description="Disordered" evidence="1">
    <location>
        <begin position="1"/>
        <end position="121"/>
    </location>
</feature>
<feature type="non-terminal residue" evidence="2">
    <location>
        <position position="1"/>
    </location>
</feature>
<evidence type="ECO:0000313" key="2">
    <source>
        <dbReference type="EMBL" id="CAK0807920.1"/>
    </source>
</evidence>
<gene>
    <name evidence="2" type="ORF">PCOR1329_LOCUS13653</name>
</gene>
<reference evidence="2" key="1">
    <citation type="submission" date="2023-10" db="EMBL/GenBank/DDBJ databases">
        <authorList>
            <person name="Chen Y."/>
            <person name="Shah S."/>
            <person name="Dougan E. K."/>
            <person name="Thang M."/>
            <person name="Chan C."/>
        </authorList>
    </citation>
    <scope>NUCLEOTIDE SEQUENCE [LARGE SCALE GENOMIC DNA]</scope>
</reference>
<accession>A0ABN9QP30</accession>
<evidence type="ECO:0000313" key="3">
    <source>
        <dbReference type="Proteomes" id="UP001189429"/>
    </source>
</evidence>
<dbReference type="EMBL" id="CAUYUJ010004039">
    <property type="protein sequence ID" value="CAK0807920.1"/>
    <property type="molecule type" value="Genomic_DNA"/>
</dbReference>
<keyword evidence="3" id="KW-1185">Reference proteome</keyword>
<comment type="caution">
    <text evidence="2">The sequence shown here is derived from an EMBL/GenBank/DDBJ whole genome shotgun (WGS) entry which is preliminary data.</text>
</comment>